<sequence length="89" mass="10133">MKNHDIICLLLVVFYLKEEFCMNFDDLSSYKVLSEAEMINIFGGAGKWHYWGIGVYTKGNQVCTNWNQAWHAVGGISYGSWANGLAHIR</sequence>
<evidence type="ECO:0008006" key="3">
    <source>
        <dbReference type="Google" id="ProtNLM"/>
    </source>
</evidence>
<name>C5RAT0_WEIPA</name>
<organism evidence="1 2">
    <name type="scientific">Weissella paramesenteroides ATCC 33313</name>
    <dbReference type="NCBI Taxonomy" id="585506"/>
    <lineage>
        <taxon>Bacteria</taxon>
        <taxon>Bacillati</taxon>
        <taxon>Bacillota</taxon>
        <taxon>Bacilli</taxon>
        <taxon>Lactobacillales</taxon>
        <taxon>Lactobacillaceae</taxon>
        <taxon>Weissella</taxon>
    </lineage>
</organism>
<dbReference type="AlphaFoldDB" id="C5RAT0"/>
<accession>C5RAT0</accession>
<evidence type="ECO:0000313" key="1">
    <source>
        <dbReference type="EMBL" id="EER74599.1"/>
    </source>
</evidence>
<protein>
    <recommendedName>
        <fullName evidence="3">Bacteriocin</fullName>
    </recommendedName>
</protein>
<proteinExistence type="predicted"/>
<gene>
    <name evidence="1" type="ORF">HMPREF0877_1075</name>
</gene>
<dbReference type="HOGENOM" id="CLU_2453859_0_0_9"/>
<reference evidence="1 2" key="1">
    <citation type="submission" date="2009-04" db="EMBL/GenBank/DDBJ databases">
        <authorList>
            <person name="Qin X."/>
            <person name="Bachman B."/>
            <person name="Battles P."/>
            <person name="Bell A."/>
            <person name="Bess C."/>
            <person name="Bickham C."/>
            <person name="Chaboub L."/>
            <person name="Chen D."/>
            <person name="Coyle M."/>
            <person name="Deiros D.R."/>
            <person name="Dinh H."/>
            <person name="Forbes L."/>
            <person name="Fowler G."/>
            <person name="Francisco L."/>
            <person name="Fu Q."/>
            <person name="Gubbala S."/>
            <person name="Hale W."/>
            <person name="Han Y."/>
            <person name="Hemphill L."/>
            <person name="Highlander S.K."/>
            <person name="Hirani K."/>
            <person name="Hogues M."/>
            <person name="Jackson L."/>
            <person name="Jakkamsetti A."/>
            <person name="Javaid M."/>
            <person name="Jiang H."/>
            <person name="Korchina V."/>
            <person name="Kovar C."/>
            <person name="Lara F."/>
            <person name="Lee S."/>
            <person name="Mata R."/>
            <person name="Mathew T."/>
            <person name="Moen C."/>
            <person name="Morales K."/>
            <person name="Munidasa M."/>
            <person name="Nazareth L."/>
            <person name="Ngo R."/>
            <person name="Nguyen L."/>
            <person name="Okwuonu G."/>
            <person name="Ongeri F."/>
            <person name="Patil S."/>
            <person name="Petrosino J."/>
            <person name="Pham C."/>
            <person name="Pham P."/>
            <person name="Pu L.-L."/>
            <person name="Puazo M."/>
            <person name="Raj R."/>
            <person name="Reid J."/>
            <person name="Rouhana J."/>
            <person name="Saada N."/>
            <person name="Shang Y."/>
            <person name="Simmons D."/>
            <person name="Thornton R."/>
            <person name="Warren J."/>
            <person name="Weissenberger G."/>
            <person name="Zhang J."/>
            <person name="Zhang L."/>
            <person name="Zhou C."/>
            <person name="Zhu D."/>
            <person name="Muzny D."/>
            <person name="Worley K."/>
            <person name="Gibbs R."/>
        </authorList>
    </citation>
    <scope>NUCLEOTIDE SEQUENCE [LARGE SCALE GENOMIC DNA]</scope>
    <source>
        <strain evidence="1 2">ATCC 33313</strain>
    </source>
</reference>
<dbReference type="Proteomes" id="UP000004528">
    <property type="component" value="Unassembled WGS sequence"/>
</dbReference>
<evidence type="ECO:0000313" key="2">
    <source>
        <dbReference type="Proteomes" id="UP000004528"/>
    </source>
</evidence>
<comment type="caution">
    <text evidence="1">The sequence shown here is derived from an EMBL/GenBank/DDBJ whole genome shotgun (WGS) entry which is preliminary data.</text>
</comment>
<dbReference type="STRING" id="585506.HMPREF0877_1075"/>
<dbReference type="EMBL" id="ACKU01000014">
    <property type="protein sequence ID" value="EER74599.1"/>
    <property type="molecule type" value="Genomic_DNA"/>
</dbReference>
<keyword evidence="2" id="KW-1185">Reference proteome</keyword>